<gene>
    <name evidence="11" type="ORF">M5G17_21160</name>
</gene>
<feature type="transmembrane region" description="Helical" evidence="9">
    <location>
        <begin position="425"/>
        <end position="446"/>
    </location>
</feature>
<feature type="transmembrane region" description="Helical" evidence="9">
    <location>
        <begin position="544"/>
        <end position="564"/>
    </location>
</feature>
<feature type="transmembrane region" description="Helical" evidence="9">
    <location>
        <begin position="31"/>
        <end position="52"/>
    </location>
</feature>
<keyword evidence="5 9" id="KW-0812">Transmembrane</keyword>
<keyword evidence="3" id="KW-0813">Transport</keyword>
<dbReference type="InterPro" id="IPR038770">
    <property type="entry name" value="Na+/solute_symporter_sf"/>
</dbReference>
<evidence type="ECO:0000256" key="9">
    <source>
        <dbReference type="SAM" id="Phobius"/>
    </source>
</evidence>
<evidence type="ECO:0000256" key="7">
    <source>
        <dbReference type="ARBA" id="ARBA00023065"/>
    </source>
</evidence>
<feature type="transmembrane region" description="Helical" evidence="9">
    <location>
        <begin position="273"/>
        <end position="292"/>
    </location>
</feature>
<keyword evidence="8 9" id="KW-0472">Membrane</keyword>
<feature type="transmembrane region" description="Helical" evidence="9">
    <location>
        <begin position="357"/>
        <end position="377"/>
    </location>
</feature>
<keyword evidence="6 9" id="KW-1133">Transmembrane helix</keyword>
<evidence type="ECO:0000256" key="4">
    <source>
        <dbReference type="ARBA" id="ARBA00022449"/>
    </source>
</evidence>
<accession>A0ABT5PDB9</accession>
<evidence type="ECO:0000256" key="1">
    <source>
        <dbReference type="ARBA" id="ARBA00004141"/>
    </source>
</evidence>
<dbReference type="PANTHER" id="PTHR42751">
    <property type="entry name" value="SODIUM/HYDROGEN EXCHANGER FAMILY/TRKA DOMAIN PROTEIN"/>
    <property type="match status" value="1"/>
</dbReference>
<dbReference type="InterPro" id="IPR006153">
    <property type="entry name" value="Cation/H_exchanger_TM"/>
</dbReference>
<feature type="transmembrane region" description="Helical" evidence="9">
    <location>
        <begin position="466"/>
        <end position="484"/>
    </location>
</feature>
<feature type="transmembrane region" description="Helical" evidence="9">
    <location>
        <begin position="220"/>
        <end position="237"/>
    </location>
</feature>
<evidence type="ECO:0000259" key="10">
    <source>
        <dbReference type="Pfam" id="PF00999"/>
    </source>
</evidence>
<comment type="caution">
    <text evidence="11">The sequence shown here is derived from an EMBL/GenBank/DDBJ whole genome shotgun (WGS) entry which is preliminary data.</text>
</comment>
<comment type="subcellular location">
    <subcellularLocation>
        <location evidence="1">Membrane</location>
        <topology evidence="1">Multi-pass membrane protein</topology>
    </subcellularLocation>
</comment>
<evidence type="ECO:0000313" key="12">
    <source>
        <dbReference type="Proteomes" id="UP001148184"/>
    </source>
</evidence>
<evidence type="ECO:0000256" key="3">
    <source>
        <dbReference type="ARBA" id="ARBA00022448"/>
    </source>
</evidence>
<feature type="transmembrane region" description="Helical" evidence="9">
    <location>
        <begin position="6"/>
        <end position="24"/>
    </location>
</feature>
<sequence>MHAISFIQDLAVIMLVAGVVTILFHRFKQPVVLGYIVAGFIIGPHTPPFGLIHDEDTIKTLAELGVIFLMFCLGLEFSLRKLFKVGATAFIAAFLEIVLMIWIGFEIGRWFGWNTMDSLFLGAILAISSTTIIVKALNDLKMKNERFAQLIFGVLIVEDILGIGIIALLSSIAVSGTVSSGEVFSTVGKLSLFMIVALVIGILLVPRLLAYVAKFESNEMLLITVLGLCFGFCLLVVKLEYSMVLGAFLIGAIMAESRQLLKIERLIEPVRDLFSAIFFVAIGLMIDPSILVEYAWPIVVITIAVVLGKMLSCGMGAFIAGNDGRTSLRVGMGLSQIGEFSFIIAALGMTLQVTSDFLYPVAVAVSVITTLLTPYLIRAADPLSLKLSKVVPGRLARVLSLYGEWLRSIQPQGEGALLASMVRRILLQVGVNLALVVAIFFSGGYFASRIADYLSEWVSDAGQQKALIWGAALMLSLPFLIAAYRKLKALSMLLAEMGVKPEMAGRHTQRVRRVIAEVIPLLSLLVIFLLLSALSASILPTSELLLLIVVVAAVVVALLWRWFIRVHTRMQIALLETLENNQQNHH</sequence>
<evidence type="ECO:0000256" key="5">
    <source>
        <dbReference type="ARBA" id="ARBA00022692"/>
    </source>
</evidence>
<comment type="similarity">
    <text evidence="2">Belongs to the monovalent cation:proton antiporter 2 (CPA2) transporter (TC 2.A.37) family.</text>
</comment>
<keyword evidence="12" id="KW-1185">Reference proteome</keyword>
<evidence type="ECO:0000256" key="2">
    <source>
        <dbReference type="ARBA" id="ARBA00005551"/>
    </source>
</evidence>
<feature type="transmembrane region" description="Helical" evidence="9">
    <location>
        <begin position="58"/>
        <end position="75"/>
    </location>
</feature>
<feature type="domain" description="Cation/H+ exchanger transmembrane" evidence="10">
    <location>
        <begin position="14"/>
        <end position="376"/>
    </location>
</feature>
<dbReference type="Gene3D" id="1.20.1530.20">
    <property type="match status" value="1"/>
</dbReference>
<dbReference type="EMBL" id="JAMDGZ010000048">
    <property type="protein sequence ID" value="MDD1016191.1"/>
    <property type="molecule type" value="Genomic_DNA"/>
</dbReference>
<dbReference type="Proteomes" id="UP001148184">
    <property type="component" value="Unassembled WGS sequence"/>
</dbReference>
<evidence type="ECO:0000256" key="6">
    <source>
        <dbReference type="ARBA" id="ARBA00022989"/>
    </source>
</evidence>
<evidence type="ECO:0000256" key="8">
    <source>
        <dbReference type="ARBA" id="ARBA00023136"/>
    </source>
</evidence>
<feature type="transmembrane region" description="Helical" evidence="9">
    <location>
        <begin position="298"/>
        <end position="320"/>
    </location>
</feature>
<dbReference type="Pfam" id="PF00999">
    <property type="entry name" value="Na_H_Exchanger"/>
    <property type="match status" value="1"/>
</dbReference>
<feature type="transmembrane region" description="Helical" evidence="9">
    <location>
        <begin position="119"/>
        <end position="138"/>
    </location>
</feature>
<reference evidence="11 12" key="1">
    <citation type="submission" date="2022-05" db="EMBL/GenBank/DDBJ databases">
        <title>Novel Pseudomonas spp. Isolated from a Rainbow Trout Aquaculture Facility.</title>
        <authorList>
            <person name="Testerman T."/>
            <person name="Graf J."/>
        </authorList>
    </citation>
    <scope>NUCLEOTIDE SEQUENCE [LARGE SCALE GENOMIC DNA]</scope>
    <source>
        <strain evidence="11 12">ID1025</strain>
    </source>
</reference>
<feature type="transmembrane region" description="Helical" evidence="9">
    <location>
        <begin position="87"/>
        <end position="107"/>
    </location>
</feature>
<dbReference type="RefSeq" id="WP_273894842.1">
    <property type="nucleotide sequence ID" value="NZ_JAMDGP010000038.1"/>
</dbReference>
<evidence type="ECO:0000313" key="11">
    <source>
        <dbReference type="EMBL" id="MDD1016191.1"/>
    </source>
</evidence>
<feature type="transmembrane region" description="Helical" evidence="9">
    <location>
        <begin position="192"/>
        <end position="213"/>
    </location>
</feature>
<feature type="transmembrane region" description="Helical" evidence="9">
    <location>
        <begin position="150"/>
        <end position="172"/>
    </location>
</feature>
<feature type="transmembrane region" description="Helical" evidence="9">
    <location>
        <begin position="514"/>
        <end position="538"/>
    </location>
</feature>
<keyword evidence="4" id="KW-0050">Antiport</keyword>
<proteinExistence type="inferred from homology"/>
<dbReference type="PANTHER" id="PTHR42751:SF3">
    <property type="entry name" value="SODIUM_GLUTAMATE SYMPORTER"/>
    <property type="match status" value="1"/>
</dbReference>
<protein>
    <submittedName>
        <fullName evidence="11">Cation:proton antiporter</fullName>
    </submittedName>
</protein>
<organism evidence="11 12">
    <name type="scientific">Pseudomonas rubra</name>
    <dbReference type="NCBI Taxonomy" id="2942627"/>
    <lineage>
        <taxon>Bacteria</taxon>
        <taxon>Pseudomonadati</taxon>
        <taxon>Pseudomonadota</taxon>
        <taxon>Gammaproteobacteria</taxon>
        <taxon>Pseudomonadales</taxon>
        <taxon>Pseudomonadaceae</taxon>
        <taxon>Pseudomonas</taxon>
    </lineage>
</organism>
<name>A0ABT5PDB9_9PSED</name>
<keyword evidence="7" id="KW-0406">Ion transport</keyword>